<feature type="disulfide bond" evidence="9">
    <location>
        <begin position="130"/>
        <end position="150"/>
    </location>
</feature>
<feature type="disulfide bond" evidence="9">
    <location>
        <begin position="253"/>
        <end position="280"/>
    </location>
</feature>
<keyword evidence="12" id="KW-1185">Reference proteome</keyword>
<comment type="caution">
    <text evidence="11">The sequence shown here is derived from an EMBL/GenBank/DDBJ whole genome shotgun (WGS) entry which is preliminary data.</text>
</comment>
<dbReference type="SUPFAM" id="SSF50494">
    <property type="entry name" value="Trypsin-like serine proteases"/>
    <property type="match status" value="1"/>
</dbReference>
<accession>A0A853AAE0</accession>
<dbReference type="EMBL" id="JACBZD010000001">
    <property type="protein sequence ID" value="NYI07342.1"/>
    <property type="molecule type" value="Genomic_DNA"/>
</dbReference>
<keyword evidence="7 9" id="KW-1015">Disulfide bond</keyword>
<feature type="active site" description="Charge relay system" evidence="8">
    <location>
        <position position="259"/>
    </location>
</feature>
<evidence type="ECO:0000256" key="1">
    <source>
        <dbReference type="ARBA" id="ARBA00007664"/>
    </source>
</evidence>
<name>A0A853AAE0_9ACTN</name>
<evidence type="ECO:0000256" key="9">
    <source>
        <dbReference type="PIRSR" id="PIRSR001134-2"/>
    </source>
</evidence>
<dbReference type="RefSeq" id="WP_218904109.1">
    <property type="nucleotide sequence ID" value="NZ_JACBZD010000001.1"/>
</dbReference>
<dbReference type="InterPro" id="IPR004236">
    <property type="entry name" value="Pept_S1_alpha_lytic"/>
</dbReference>
<dbReference type="InterPro" id="IPR001316">
    <property type="entry name" value="Pept_S1A_streptogrisin"/>
</dbReference>
<keyword evidence="2" id="KW-0645">Protease</keyword>
<evidence type="ECO:0000256" key="8">
    <source>
        <dbReference type="PIRSR" id="PIRSR001134-1"/>
    </source>
</evidence>
<evidence type="ECO:0000256" key="6">
    <source>
        <dbReference type="ARBA" id="ARBA00023145"/>
    </source>
</evidence>
<dbReference type="PRINTS" id="PR00861">
    <property type="entry name" value="ALYTICPTASE"/>
</dbReference>
<dbReference type="InterPro" id="IPR043504">
    <property type="entry name" value="Peptidase_S1_PA_chymotrypsin"/>
</dbReference>
<dbReference type="CDD" id="cd21112">
    <property type="entry name" value="alphaLP-like"/>
    <property type="match status" value="1"/>
</dbReference>
<protein>
    <submittedName>
        <fullName evidence="11">Streptogrisin D</fullName>
        <ecNumber evidence="11">3.4.21.-</ecNumber>
    </submittedName>
</protein>
<evidence type="ECO:0000313" key="11">
    <source>
        <dbReference type="EMBL" id="NYI07342.1"/>
    </source>
</evidence>
<dbReference type="EC" id="3.4.21.-" evidence="11"/>
<evidence type="ECO:0000256" key="7">
    <source>
        <dbReference type="ARBA" id="ARBA00023157"/>
    </source>
</evidence>
<evidence type="ECO:0000256" key="2">
    <source>
        <dbReference type="ARBA" id="ARBA00022670"/>
    </source>
</evidence>
<dbReference type="Pfam" id="PF02983">
    <property type="entry name" value="Pro_Al_protease"/>
    <property type="match status" value="1"/>
</dbReference>
<keyword evidence="6" id="KW-0865">Zymogen</keyword>
<sequence>MPGSRRPRHRRPLLLVTLAALLGGMLGGVPAGTTVHPATADVAVHGAREVDAVLADLAAHATIPGTAWGVDPSAGQVVVWLDESVSPNERARLARVTARHGDAVRVEEDPGRLAPTIAGGEAIYSPGGRCTLGFNVRGGTANYALIAGHCALVGTVWYADPSFTQRIGTTAGSSFPGNDYGLVRYDGTVPPEGGVEGYPGLIDIVSAGSPRAGQAVRFSGPVGGVRTGQVLALNVTVNYAQGSVQGLIRTNICLHPGESGGPLFYDTVAYGIASGATGTCDSGGTSYFQPVGEPLGVYGLTLL</sequence>
<keyword evidence="4 11" id="KW-0378">Hydrolase</keyword>
<dbReference type="Gene3D" id="2.40.10.10">
    <property type="entry name" value="Trypsin-like serine proteases"/>
    <property type="match status" value="2"/>
</dbReference>
<dbReference type="GO" id="GO:0005576">
    <property type="term" value="C:extracellular region"/>
    <property type="evidence" value="ECO:0007669"/>
    <property type="project" value="InterPro"/>
</dbReference>
<gene>
    <name evidence="11" type="ORF">FHU37_004285</name>
</gene>
<dbReference type="GO" id="GO:0004252">
    <property type="term" value="F:serine-type endopeptidase activity"/>
    <property type="evidence" value="ECO:0007669"/>
    <property type="project" value="InterPro"/>
</dbReference>
<dbReference type="GO" id="GO:0006508">
    <property type="term" value="P:proteolysis"/>
    <property type="evidence" value="ECO:0007669"/>
    <property type="project" value="UniProtKB-KW"/>
</dbReference>
<keyword evidence="3" id="KW-0732">Signal</keyword>
<evidence type="ECO:0000256" key="4">
    <source>
        <dbReference type="ARBA" id="ARBA00022801"/>
    </source>
</evidence>
<dbReference type="AlphaFoldDB" id="A0A853AAE0"/>
<evidence type="ECO:0000256" key="5">
    <source>
        <dbReference type="ARBA" id="ARBA00022825"/>
    </source>
</evidence>
<feature type="domain" description="Peptidase S1A alpha-lytic prodomain" evidence="10">
    <location>
        <begin position="45"/>
        <end position="99"/>
    </location>
</feature>
<feature type="active site" description="Charge relay system" evidence="8">
    <location>
        <position position="149"/>
    </location>
</feature>
<evidence type="ECO:0000256" key="3">
    <source>
        <dbReference type="ARBA" id="ARBA00022729"/>
    </source>
</evidence>
<reference evidence="11 12" key="1">
    <citation type="submission" date="2020-07" db="EMBL/GenBank/DDBJ databases">
        <title>Sequencing the genomes of 1000 actinobacteria strains.</title>
        <authorList>
            <person name="Klenk H.-P."/>
        </authorList>
    </citation>
    <scope>NUCLEOTIDE SEQUENCE [LARGE SCALE GENOMIC DNA]</scope>
    <source>
        <strain evidence="11 12">DSM 42178</strain>
    </source>
</reference>
<keyword evidence="5" id="KW-0720">Serine protease</keyword>
<dbReference type="PIRSF" id="PIRSF001134">
    <property type="entry name" value="Streptogrisin"/>
    <property type="match status" value="1"/>
</dbReference>
<evidence type="ECO:0000313" key="12">
    <source>
        <dbReference type="Proteomes" id="UP000567795"/>
    </source>
</evidence>
<evidence type="ECO:0000259" key="10">
    <source>
        <dbReference type="Pfam" id="PF02983"/>
    </source>
</evidence>
<dbReference type="Proteomes" id="UP000567795">
    <property type="component" value="Unassembled WGS sequence"/>
</dbReference>
<proteinExistence type="inferred from homology"/>
<dbReference type="InterPro" id="IPR009003">
    <property type="entry name" value="Peptidase_S1_PA"/>
</dbReference>
<feature type="active site" description="Charge relay system" evidence="8">
    <location>
        <position position="179"/>
    </location>
</feature>
<comment type="similarity">
    <text evidence="1">Belongs to the peptidase S1 family.</text>
</comment>
<organism evidence="11 12">
    <name type="scientific">Allostreptomyces psammosilenae</name>
    <dbReference type="NCBI Taxonomy" id="1892865"/>
    <lineage>
        <taxon>Bacteria</taxon>
        <taxon>Bacillati</taxon>
        <taxon>Actinomycetota</taxon>
        <taxon>Actinomycetes</taxon>
        <taxon>Kitasatosporales</taxon>
        <taxon>Streptomycetaceae</taxon>
        <taxon>Allostreptomyces</taxon>
    </lineage>
</organism>